<dbReference type="GO" id="GO:0046872">
    <property type="term" value="F:metal ion binding"/>
    <property type="evidence" value="ECO:0007669"/>
    <property type="project" value="UniProtKB-KW"/>
</dbReference>
<dbReference type="Gene3D" id="2.10.110.10">
    <property type="entry name" value="Cysteine Rich Protein"/>
    <property type="match status" value="4"/>
</dbReference>
<dbReference type="InterPro" id="IPR042869">
    <property type="entry name" value="ARHGAP11A/B"/>
</dbReference>
<feature type="domain" description="LIM zinc-binding" evidence="5">
    <location>
        <begin position="101"/>
        <end position="161"/>
    </location>
</feature>
<name>A0A3M6XY60_HORWE</name>
<keyword evidence="1 3" id="KW-0479">Metal-binding</keyword>
<feature type="compositionally biased region" description="Gly residues" evidence="4">
    <location>
        <begin position="1385"/>
        <end position="1394"/>
    </location>
</feature>
<reference evidence="10 11" key="1">
    <citation type="journal article" date="2018" name="BMC Genomics">
        <title>Genomic evidence for intraspecific hybridization in a clonal and extremely halotolerant yeast.</title>
        <authorList>
            <person name="Gostincar C."/>
            <person name="Stajich J.E."/>
            <person name="Zupancic J."/>
            <person name="Zalar P."/>
            <person name="Gunde-Cimerman N."/>
        </authorList>
    </citation>
    <scope>NUCLEOTIDE SEQUENCE [LARGE SCALE GENOMIC DNA]</scope>
    <source>
        <strain evidence="9 10">EXF-6651</strain>
        <strain evidence="8 12">EXF-6654</strain>
        <strain evidence="7 11">EXF-6656</strain>
    </source>
</reference>
<feature type="compositionally biased region" description="Low complexity" evidence="4">
    <location>
        <begin position="688"/>
        <end position="699"/>
    </location>
</feature>
<feature type="region of interest" description="Disordered" evidence="4">
    <location>
        <begin position="373"/>
        <end position="393"/>
    </location>
</feature>
<feature type="compositionally biased region" description="Low complexity" evidence="4">
    <location>
        <begin position="1277"/>
        <end position="1302"/>
    </location>
</feature>
<dbReference type="CDD" id="cd09392">
    <property type="entry name" value="LIM2_Lrg1p_like"/>
    <property type="match status" value="1"/>
</dbReference>
<dbReference type="Pfam" id="PF00620">
    <property type="entry name" value="RhoGAP"/>
    <property type="match status" value="1"/>
</dbReference>
<dbReference type="Pfam" id="PF00412">
    <property type="entry name" value="LIM"/>
    <property type="match status" value="2"/>
</dbReference>
<dbReference type="PROSITE" id="PS50023">
    <property type="entry name" value="LIM_DOMAIN_2"/>
    <property type="match status" value="2"/>
</dbReference>
<evidence type="ECO:0000259" key="6">
    <source>
        <dbReference type="PROSITE" id="PS50238"/>
    </source>
</evidence>
<feature type="compositionally biased region" description="Basic and acidic residues" evidence="4">
    <location>
        <begin position="54"/>
        <end position="72"/>
    </location>
</feature>
<dbReference type="InterPro" id="IPR000198">
    <property type="entry name" value="RhoGAP_dom"/>
</dbReference>
<dbReference type="SUPFAM" id="SSF48350">
    <property type="entry name" value="GTPase activation domain, GAP"/>
    <property type="match status" value="1"/>
</dbReference>
<dbReference type="OrthoDB" id="20689at2759"/>
<evidence type="ECO:0000313" key="11">
    <source>
        <dbReference type="Proteomes" id="UP000281245"/>
    </source>
</evidence>
<evidence type="ECO:0000313" key="9">
    <source>
        <dbReference type="EMBL" id="RMY35943.1"/>
    </source>
</evidence>
<feature type="region of interest" description="Disordered" evidence="4">
    <location>
        <begin position="1236"/>
        <end position="1308"/>
    </location>
</feature>
<dbReference type="EMBL" id="QWIK01001304">
    <property type="protein sequence ID" value="RMX95739.1"/>
    <property type="molecule type" value="Genomic_DNA"/>
</dbReference>
<keyword evidence="3" id="KW-0440">LIM domain</keyword>
<organism evidence="8 12">
    <name type="scientific">Hortaea werneckii</name>
    <name type="common">Black yeast</name>
    <name type="synonym">Cladosporium werneckii</name>
    <dbReference type="NCBI Taxonomy" id="91943"/>
    <lineage>
        <taxon>Eukaryota</taxon>
        <taxon>Fungi</taxon>
        <taxon>Dikarya</taxon>
        <taxon>Ascomycota</taxon>
        <taxon>Pezizomycotina</taxon>
        <taxon>Dothideomycetes</taxon>
        <taxon>Dothideomycetidae</taxon>
        <taxon>Mycosphaerellales</taxon>
        <taxon>Teratosphaeriaceae</taxon>
        <taxon>Hortaea</taxon>
    </lineage>
</organism>
<accession>A0A3M6XY60</accession>
<evidence type="ECO:0000313" key="7">
    <source>
        <dbReference type="EMBL" id="RMX74584.1"/>
    </source>
</evidence>
<dbReference type="Proteomes" id="UP000276864">
    <property type="component" value="Unassembled WGS sequence"/>
</dbReference>
<evidence type="ECO:0000313" key="8">
    <source>
        <dbReference type="EMBL" id="RMX95739.1"/>
    </source>
</evidence>
<dbReference type="InterPro" id="IPR008936">
    <property type="entry name" value="Rho_GTPase_activation_prot"/>
</dbReference>
<dbReference type="InterPro" id="IPR001781">
    <property type="entry name" value="Znf_LIM"/>
</dbReference>
<evidence type="ECO:0000256" key="2">
    <source>
        <dbReference type="ARBA" id="ARBA00022833"/>
    </source>
</evidence>
<keyword evidence="2 3" id="KW-0862">Zinc</keyword>
<dbReference type="Proteomes" id="UP000282582">
    <property type="component" value="Unassembled WGS sequence"/>
</dbReference>
<feature type="compositionally biased region" description="Gly residues" evidence="4">
    <location>
        <begin position="972"/>
        <end position="983"/>
    </location>
</feature>
<feature type="compositionally biased region" description="Gly residues" evidence="4">
    <location>
        <begin position="1341"/>
        <end position="1354"/>
    </location>
</feature>
<dbReference type="EMBL" id="QWIJ01001493">
    <property type="protein sequence ID" value="RMX74584.1"/>
    <property type="molecule type" value="Genomic_DNA"/>
</dbReference>
<dbReference type="SMART" id="SM00132">
    <property type="entry name" value="LIM"/>
    <property type="match status" value="2"/>
</dbReference>
<dbReference type="EMBL" id="QWIM01000338">
    <property type="protein sequence ID" value="RMY35943.1"/>
    <property type="molecule type" value="Genomic_DNA"/>
</dbReference>
<dbReference type="CDD" id="cd04397">
    <property type="entry name" value="RhoGAP_fLRG1"/>
    <property type="match status" value="1"/>
</dbReference>
<dbReference type="Proteomes" id="UP000281245">
    <property type="component" value="Unassembled WGS sequence"/>
</dbReference>
<feature type="compositionally biased region" description="Low complexity" evidence="4">
    <location>
        <begin position="1355"/>
        <end position="1376"/>
    </location>
</feature>
<evidence type="ECO:0000256" key="1">
    <source>
        <dbReference type="ARBA" id="ARBA00022723"/>
    </source>
</evidence>
<dbReference type="Gene3D" id="1.10.555.10">
    <property type="entry name" value="Rho GTPase activation protein"/>
    <property type="match status" value="1"/>
</dbReference>
<feature type="compositionally biased region" description="Low complexity" evidence="4">
    <location>
        <begin position="750"/>
        <end position="763"/>
    </location>
</feature>
<feature type="compositionally biased region" description="Basic and acidic residues" evidence="4">
    <location>
        <begin position="701"/>
        <end position="715"/>
    </location>
</feature>
<feature type="compositionally biased region" description="Gly residues" evidence="4">
    <location>
        <begin position="1404"/>
        <end position="1414"/>
    </location>
</feature>
<feature type="region of interest" description="Disordered" evidence="4">
    <location>
        <begin position="728"/>
        <end position="777"/>
    </location>
</feature>
<evidence type="ECO:0000256" key="4">
    <source>
        <dbReference type="SAM" id="MobiDB-lite"/>
    </source>
</evidence>
<protein>
    <submittedName>
        <fullName evidence="8">Uncharacterized protein</fullName>
    </submittedName>
</protein>
<dbReference type="GO" id="GO:0007165">
    <property type="term" value="P:signal transduction"/>
    <property type="evidence" value="ECO:0007669"/>
    <property type="project" value="InterPro"/>
</dbReference>
<evidence type="ECO:0000259" key="5">
    <source>
        <dbReference type="PROSITE" id="PS50023"/>
    </source>
</evidence>
<sequence length="1427" mass="154933">MGLPSEDQRMPAGSATSDGNTATSFYDSDQPTYAEPSALSNGESTASHPPLAHRPQDHLDASRPPPPRRDTGESGGTLTPEPGQTPRERTREKGRRPSGQRICGKCQRHLTGQFVRALGDTYHLECFTCHDCDKIVASKFFPVPDQPPNQYPLCETDYFRRLDLLCFACGGALRGSYITALDRKYHIEHFTCSVCPTVFGASDSYYEHEGSVYCHYHYSTRFAQKCNGCGTAILKQFVEIFRNGGVQHWHPECYMIHKYWNVRLHAPTPNKPPLHEAEDRETEAKRAVEDMEASEASEELRRVVRTEEEKVEGKVHWIWQTLSTFEEKSATCISDMLLHVSNGAYMDGVVAAKKFITHVDLLFAAADDLDRRLQNRPNAPGGPKPAEGGGRGAGGVVRTFDTIVHPGLSYSREAKLLCKKVVAFFQLLAESQETGVRRLGVTQELLSLVTGLAHYLKLMIRICLSGALKLERETASAEGLEAFLRDISRLDEILEGEGLKDNQLAINGLGGALLVVGEQGYVDKSADTCAVCAKAVEDKCFRRRSSSGDKGERKEAGSPSAAWSSWVLHTQCLSCTKCGRDLSANPEELARWTEESDDEGFGKGMVWCEAHAPRAAQSGGFTSVSRLQQYVHLLRVAHARLLATLRTSGALPHTSDDPNLAGYDSREGHTPKSSEAGDPPGLLRSNTRSRSYAGRSSGSVRRREEGARYEDTMGDIRRLRSTRMDKMVSNAGKNARKSRIIDGPEAMRPSSSDGAETGSASGSAAGGGASSMQQKRRTGTFQIVEDKDANGAPITQLTFGRQDTMTLDDIPRIVQAQQTREQRPNASKFARQPMIPQEPRPRLVNGGSRHSHGPSDFDAIAAAAQDSSRNVPGGLAGPHGAAAAAAAAGEPGQARPAGTKRYFSELTALEYFIVRHVAVLSMEPLLEGHFNQEELLDLIETKRPTFWSKFGKAFAPKTDRRDKEKTARGTKPGAGGGGGGERGGTTQTGRPIFGIPLEELLERDFEESTDGVGPGSLKVPSLVQEAVSAMKTMDMSVEGVFRKNGNIKRLNDVKEEIDSKGAVEVDLTRENPVQVAALLKKFLRELPDPLLTHKLHKLWITSQRIEDSERRRRVLHLTCCLLPKAHRDTMEILFTFLNWVSSFSHVDEESGSKMDIHNLATVITPNVLHRGKENVPVDDSFLAIEAVHSLIECNESMCEVPEDLALILNDSTLFSNNAEITTKEILRRYGDRAKAPTVNAVHPPPPTRGAVAGGGPSTNTHVGAMTHYGTQQHHYGSNPGANNNNNNNNGAGSSSSDPANPSRPVATRVDTDPYMQNAWQNESSVRHVQSDYQQQQQQRDGSGGGGGGSGGGSGQQQAPAPSSSPGKFSYPQQRQGRGSEEGGQRRGGGGGAGGQQQQQQGGSPSRGGGAGIRAGGNYDKQRAMGVA</sequence>
<dbReference type="PROSITE" id="PS50238">
    <property type="entry name" value="RHOGAP"/>
    <property type="match status" value="1"/>
</dbReference>
<feature type="compositionally biased region" description="Polar residues" evidence="4">
    <location>
        <begin position="14"/>
        <end position="31"/>
    </location>
</feature>
<feature type="region of interest" description="Disordered" evidence="4">
    <location>
        <begin position="1322"/>
        <end position="1427"/>
    </location>
</feature>
<feature type="region of interest" description="Disordered" evidence="4">
    <location>
        <begin position="835"/>
        <end position="854"/>
    </location>
</feature>
<dbReference type="PANTHER" id="PTHR15670">
    <property type="entry name" value="RHO GTPASE ACTIVATING PROTEIN 11A"/>
    <property type="match status" value="1"/>
</dbReference>
<feature type="domain" description="Rho-GAP" evidence="6">
    <location>
        <begin position="995"/>
        <end position="1198"/>
    </location>
</feature>
<feature type="compositionally biased region" description="Basic and acidic residues" evidence="4">
    <location>
        <begin position="957"/>
        <end position="967"/>
    </location>
</feature>
<dbReference type="SUPFAM" id="SSF57716">
    <property type="entry name" value="Glucocorticoid receptor-like (DNA-binding domain)"/>
    <property type="match status" value="3"/>
</dbReference>
<proteinExistence type="predicted"/>
<feature type="region of interest" description="Disordered" evidence="4">
    <location>
        <begin position="649"/>
        <end position="715"/>
    </location>
</feature>
<dbReference type="PANTHER" id="PTHR15670:SF4">
    <property type="entry name" value="RHO GTPASE-ACTIVATING PROTEIN 11A"/>
    <property type="match status" value="1"/>
</dbReference>
<evidence type="ECO:0000256" key="3">
    <source>
        <dbReference type="PROSITE-ProRule" id="PRU00125"/>
    </source>
</evidence>
<dbReference type="GO" id="GO:0005096">
    <property type="term" value="F:GTPase activator activity"/>
    <property type="evidence" value="ECO:0007669"/>
    <property type="project" value="TreeGrafter"/>
</dbReference>
<dbReference type="CDD" id="cd09391">
    <property type="entry name" value="LIM1_Lrg1p_like"/>
    <property type="match status" value="1"/>
</dbReference>
<feature type="region of interest" description="Disordered" evidence="4">
    <location>
        <begin position="1"/>
        <end position="102"/>
    </location>
</feature>
<dbReference type="VEuPathDB" id="FungiDB:BTJ68_10251"/>
<comment type="caution">
    <text evidence="8">The sequence shown here is derived from an EMBL/GenBank/DDBJ whole genome shotgun (WGS) entry which is preliminary data.</text>
</comment>
<evidence type="ECO:0000313" key="12">
    <source>
        <dbReference type="Proteomes" id="UP000282582"/>
    </source>
</evidence>
<dbReference type="FunFam" id="2.10.110.10:FF:000058">
    <property type="entry name" value="Rho GTPase activator Lrg11"/>
    <property type="match status" value="1"/>
</dbReference>
<feature type="compositionally biased region" description="Polar residues" evidence="4">
    <location>
        <begin position="38"/>
        <end position="47"/>
    </location>
</feature>
<dbReference type="PROSITE" id="PS00478">
    <property type="entry name" value="LIM_DOMAIN_1"/>
    <property type="match status" value="2"/>
</dbReference>
<dbReference type="SMART" id="SM00324">
    <property type="entry name" value="RhoGAP"/>
    <property type="match status" value="1"/>
</dbReference>
<evidence type="ECO:0000313" key="10">
    <source>
        <dbReference type="Proteomes" id="UP000276864"/>
    </source>
</evidence>
<feature type="compositionally biased region" description="Low complexity" evidence="4">
    <location>
        <begin position="1330"/>
        <end position="1340"/>
    </location>
</feature>
<gene>
    <name evidence="9" type="ORF">D0866_04272</name>
    <name evidence="8" type="ORF">D0868_11567</name>
    <name evidence="7" type="ORF">D0869_12447</name>
</gene>
<feature type="region of interest" description="Disordered" evidence="4">
    <location>
        <begin position="957"/>
        <end position="991"/>
    </location>
</feature>
<feature type="domain" description="LIM zinc-binding" evidence="5">
    <location>
        <begin position="164"/>
        <end position="224"/>
    </location>
</feature>